<dbReference type="CDD" id="cd02878">
    <property type="entry name" value="GH18_zymocin_alpha"/>
    <property type="match status" value="1"/>
</dbReference>
<keyword evidence="11 13" id="KW-0326">Glycosidase</keyword>
<feature type="region of interest" description="Disordered" evidence="14">
    <location>
        <begin position="286"/>
        <end position="317"/>
    </location>
</feature>
<dbReference type="SMART" id="SM00257">
    <property type="entry name" value="LysM"/>
    <property type="match status" value="1"/>
</dbReference>
<dbReference type="PROSITE" id="PS01095">
    <property type="entry name" value="GH18_1"/>
    <property type="match status" value="1"/>
</dbReference>
<dbReference type="SMART" id="SM00636">
    <property type="entry name" value="Glyco_18"/>
    <property type="match status" value="1"/>
</dbReference>
<keyword evidence="7 13" id="KW-0378">Hydrolase</keyword>
<feature type="compositionally biased region" description="Low complexity" evidence="14">
    <location>
        <begin position="116"/>
        <end position="128"/>
    </location>
</feature>
<dbReference type="PANTHER" id="PTHR47700:SF2">
    <property type="entry name" value="CHITINASE"/>
    <property type="match status" value="1"/>
</dbReference>
<keyword evidence="15" id="KW-0732">Signal</keyword>
<comment type="caution">
    <text evidence="18">The sequence shown here is derived from an EMBL/GenBank/DDBJ whole genome shotgun (WGS) entry which is preliminary data.</text>
</comment>
<dbReference type="InterPro" id="IPR001002">
    <property type="entry name" value="Chitin-bd_1"/>
</dbReference>
<dbReference type="InterPro" id="IPR018392">
    <property type="entry name" value="LysM"/>
</dbReference>
<dbReference type="InterPro" id="IPR029070">
    <property type="entry name" value="Chitinase_insertion_sf"/>
</dbReference>
<evidence type="ECO:0000256" key="12">
    <source>
        <dbReference type="ARBA" id="ARBA00023326"/>
    </source>
</evidence>
<dbReference type="Gene3D" id="3.20.20.80">
    <property type="entry name" value="Glycosidases"/>
    <property type="match status" value="1"/>
</dbReference>
<comment type="similarity">
    <text evidence="3">Belongs to the glycosyl hydrolase 18 family. Chitinase class V subfamily.</text>
</comment>
<sequence>MFRVAVAVAAILASIGRASASHIDSVYLPGEAACPAPCNVSGPNPDNWTVYHSLARLGICDKPVILTFNVFHALDDPDVAAPSIRACTSEEGKLEARAHQPRSSSGPRLRGRQFDNSNSTTSNSTSSTPEQQAQAGWKETSARSDGAQVIALSEQLRGFLGSMPTEVSASLGPSLFFVHQSDIKTPELATSLAIYAASGVSTSPLIDAFVEFTKTRGYGGESLVQACGGVASFPAALGIAASTGPQSLVAAQQLVRQWANSSCAALDSSYETSTLAATLHTVALSSPDTNPDAAPSARSAPDFHPGTPFEAPSHPHSRRADACRTVDVAAGNLCADLARKCGGGLTVEQLLRFNPQPNFCTTLKVPQKVCCTAGGLPIPKPDANGNCATYKVVPGDSCWSITQAHLISVADIENFNKNTWGWGTCNNLQANTLICLSTGAPPLPLPVPGAVCGPIKPGTTRPPAGTSLASLNPCPLNSCCGVWGYCGTTDEFCRPIPAGQAPGAPQPAGGPICISNCGTDIVNNASPPPSFFTIGYFEGYGLSRACDKVDIRTIDTKKYTHIHFAFATITPNTFEVDMGPTINQFYYFKQLTGFKKILAFGGWTFSTDPATYGIFRAGVLSANRQRMAQNIANFIVSNNLDGVDIDWEYPAAPDLPDIPSADPLEGENYLEFMRILRGLLPREKSLSFAAPASFWYLQGFPIARIMQVVDYVIYMTYDLHGQWDYGKPWGASGCPAGNCLQSHVNMTETMNALSMITKAGVPANKIVVGVTSYGRSFQMTTPGCTGPTCTYTGPASGATPGKCTDTAGYLSNAEIREILATNPTAKTTFDRETETDILVYNSTQWVGYMRDNNKEARKQRYRSLNFLGTTDWAISLDNAGLTAPIESELGPGESYFWPQNAVDPRLHKSCNPFKDMILEAWEEAGELSKAPAKWSRWNKYQGALNDYLGPRSGQVPIFSSDHIWYNFKRHIQAHTGGQGSQRGIYNYYYCDQDAVPGKGQFPPPGPCRYDARRKSGVAAVTYRSPGRVWSEYHTLLCPWWLGQINGAPQFTSLKAIAREADGFAPLREKIDRWSNTVRALTIHHETVHWQDISWPHCNKEGEIYAPEAIVGRSRNQGRDGYEANLRTAHAWTLTTTAIWMMQRWSRIGVPQPQRPIPSTVGSSDDHGEGQWWTEEFTNAEFDASRVNPADFTRMSQHMPGSGFANECVEGRYEFQDQCEMMCNLGVEGRKCSKNSDDTWQCKNCDSEPSKCEPGLYSDWDKCNASCKGGACSLNAGEDGIRCTC</sequence>
<dbReference type="InterPro" id="IPR001223">
    <property type="entry name" value="Glyco_hydro18_cat"/>
</dbReference>
<reference evidence="18" key="2">
    <citation type="submission" date="2023-05" db="EMBL/GenBank/DDBJ databases">
        <authorList>
            <consortium name="Lawrence Berkeley National Laboratory"/>
            <person name="Steindorff A."/>
            <person name="Hensen N."/>
            <person name="Bonometti L."/>
            <person name="Westerberg I."/>
            <person name="Brannstrom I.O."/>
            <person name="Guillou S."/>
            <person name="Cros-Aarteil S."/>
            <person name="Calhoun S."/>
            <person name="Haridas S."/>
            <person name="Kuo A."/>
            <person name="Mondo S."/>
            <person name="Pangilinan J."/>
            <person name="Riley R."/>
            <person name="Labutti K."/>
            <person name="Andreopoulos B."/>
            <person name="Lipzen A."/>
            <person name="Chen C."/>
            <person name="Yanf M."/>
            <person name="Daum C."/>
            <person name="Ng V."/>
            <person name="Clum A."/>
            <person name="Ohm R."/>
            <person name="Martin F."/>
            <person name="Silar P."/>
            <person name="Natvig D."/>
            <person name="Lalanne C."/>
            <person name="Gautier V."/>
            <person name="Ament-Velasquez S.L."/>
            <person name="Kruys A."/>
            <person name="Hutchinson M.I."/>
            <person name="Powell A.J."/>
            <person name="Barry K."/>
            <person name="Miller A.N."/>
            <person name="Grigoriev I.V."/>
            <person name="Debuchy R."/>
            <person name="Gladieux P."/>
            <person name="Thoren M.H."/>
            <person name="Johannesson H."/>
        </authorList>
    </citation>
    <scope>NUCLEOTIDE SEQUENCE</scope>
    <source>
        <strain evidence="18">PSN243</strain>
    </source>
</reference>
<dbReference type="InterPro" id="IPR001579">
    <property type="entry name" value="Glyco_hydro_18_chit_AS"/>
</dbReference>
<dbReference type="Gene3D" id="3.10.50.10">
    <property type="match status" value="1"/>
</dbReference>
<dbReference type="EMBL" id="MU865933">
    <property type="protein sequence ID" value="KAK4450329.1"/>
    <property type="molecule type" value="Genomic_DNA"/>
</dbReference>
<evidence type="ECO:0000256" key="2">
    <source>
        <dbReference type="ARBA" id="ARBA00004613"/>
    </source>
</evidence>
<dbReference type="GO" id="GO:0000272">
    <property type="term" value="P:polysaccharide catabolic process"/>
    <property type="evidence" value="ECO:0007669"/>
    <property type="project" value="UniProtKB-KW"/>
</dbReference>
<feature type="compositionally biased region" description="Low complexity" evidence="14">
    <location>
        <begin position="291"/>
        <end position="302"/>
    </location>
</feature>
<dbReference type="Gene3D" id="3.30.60.10">
    <property type="entry name" value="Endochitinase-like"/>
    <property type="match status" value="1"/>
</dbReference>
<dbReference type="Pfam" id="PF00187">
    <property type="entry name" value="Chitin_bind_1"/>
    <property type="match status" value="1"/>
</dbReference>
<dbReference type="PROSITE" id="PS51782">
    <property type="entry name" value="LYSM"/>
    <property type="match status" value="2"/>
</dbReference>
<evidence type="ECO:0000256" key="7">
    <source>
        <dbReference type="ARBA" id="ARBA00022801"/>
    </source>
</evidence>
<dbReference type="SUPFAM" id="SSF54106">
    <property type="entry name" value="LysM domain"/>
    <property type="match status" value="1"/>
</dbReference>
<accession>A0AAV9GQJ9</accession>
<evidence type="ECO:0000256" key="14">
    <source>
        <dbReference type="SAM" id="MobiDB-lite"/>
    </source>
</evidence>
<evidence type="ECO:0000256" key="13">
    <source>
        <dbReference type="RuleBase" id="RU000489"/>
    </source>
</evidence>
<keyword evidence="9" id="KW-0843">Virulence</keyword>
<keyword evidence="8" id="KW-0146">Chitin degradation</keyword>
<evidence type="ECO:0000256" key="9">
    <source>
        <dbReference type="ARBA" id="ARBA00023026"/>
    </source>
</evidence>
<feature type="chain" id="PRO_5044024059" description="chitinase" evidence="15">
    <location>
        <begin position="21"/>
        <end position="1284"/>
    </location>
</feature>
<dbReference type="GO" id="GO:0006032">
    <property type="term" value="P:chitin catabolic process"/>
    <property type="evidence" value="ECO:0007669"/>
    <property type="project" value="UniProtKB-KW"/>
</dbReference>
<name>A0AAV9GQJ9_9PEZI</name>
<evidence type="ECO:0000256" key="3">
    <source>
        <dbReference type="ARBA" id="ARBA00008682"/>
    </source>
</evidence>
<dbReference type="SUPFAM" id="SSF51445">
    <property type="entry name" value="(Trans)glycosidases"/>
    <property type="match status" value="1"/>
</dbReference>
<dbReference type="SUPFAM" id="SSF57016">
    <property type="entry name" value="Plant lectins/antimicrobial peptides"/>
    <property type="match status" value="1"/>
</dbReference>
<dbReference type="SMART" id="SM00270">
    <property type="entry name" value="ChtBD1"/>
    <property type="match status" value="1"/>
</dbReference>
<feature type="domain" description="GH18" evidence="17">
    <location>
        <begin position="531"/>
        <end position="892"/>
    </location>
</feature>
<dbReference type="InterPro" id="IPR036861">
    <property type="entry name" value="Endochitinase-like_sf"/>
</dbReference>
<dbReference type="InterPro" id="IPR011583">
    <property type="entry name" value="Chitinase_II/V-like_cat"/>
</dbReference>
<evidence type="ECO:0000256" key="11">
    <source>
        <dbReference type="ARBA" id="ARBA00023295"/>
    </source>
</evidence>
<keyword evidence="10" id="KW-0119">Carbohydrate metabolism</keyword>
<dbReference type="CDD" id="cd00118">
    <property type="entry name" value="LysM"/>
    <property type="match status" value="1"/>
</dbReference>
<feature type="domain" description="LysM" evidence="16">
    <location>
        <begin position="324"/>
        <end position="371"/>
    </location>
</feature>
<dbReference type="GO" id="GO:0008843">
    <property type="term" value="F:endochitinase activity"/>
    <property type="evidence" value="ECO:0007669"/>
    <property type="project" value="UniProtKB-EC"/>
</dbReference>
<evidence type="ECO:0000256" key="6">
    <source>
        <dbReference type="ARBA" id="ARBA00022669"/>
    </source>
</evidence>
<dbReference type="PROSITE" id="PS51910">
    <property type="entry name" value="GH18_2"/>
    <property type="match status" value="1"/>
</dbReference>
<dbReference type="InterPro" id="IPR017853">
    <property type="entry name" value="GH"/>
</dbReference>
<evidence type="ECO:0000256" key="15">
    <source>
        <dbReference type="SAM" id="SignalP"/>
    </source>
</evidence>
<comment type="catalytic activity">
    <reaction evidence="1">
        <text>Random endo-hydrolysis of N-acetyl-beta-D-glucosaminide (1-&gt;4)-beta-linkages in chitin and chitodextrins.</text>
        <dbReference type="EC" id="3.2.1.14"/>
    </reaction>
</comment>
<feature type="region of interest" description="Disordered" evidence="14">
    <location>
        <begin position="90"/>
        <end position="142"/>
    </location>
</feature>
<keyword evidence="6" id="KW-0147">Chitin-binding</keyword>
<reference evidence="18" key="1">
    <citation type="journal article" date="2023" name="Mol. Phylogenet. Evol.">
        <title>Genome-scale phylogeny and comparative genomics of the fungal order Sordariales.</title>
        <authorList>
            <person name="Hensen N."/>
            <person name="Bonometti L."/>
            <person name="Westerberg I."/>
            <person name="Brannstrom I.O."/>
            <person name="Guillou S."/>
            <person name="Cros-Aarteil S."/>
            <person name="Calhoun S."/>
            <person name="Haridas S."/>
            <person name="Kuo A."/>
            <person name="Mondo S."/>
            <person name="Pangilinan J."/>
            <person name="Riley R."/>
            <person name="LaButti K."/>
            <person name="Andreopoulos B."/>
            <person name="Lipzen A."/>
            <person name="Chen C."/>
            <person name="Yan M."/>
            <person name="Daum C."/>
            <person name="Ng V."/>
            <person name="Clum A."/>
            <person name="Steindorff A."/>
            <person name="Ohm R.A."/>
            <person name="Martin F."/>
            <person name="Silar P."/>
            <person name="Natvig D.O."/>
            <person name="Lalanne C."/>
            <person name="Gautier V."/>
            <person name="Ament-Velasquez S.L."/>
            <person name="Kruys A."/>
            <person name="Hutchinson M.I."/>
            <person name="Powell A.J."/>
            <person name="Barry K."/>
            <person name="Miller A.N."/>
            <person name="Grigoriev I.V."/>
            <person name="Debuchy R."/>
            <person name="Gladieux P."/>
            <person name="Hiltunen Thoren M."/>
            <person name="Johannesson H."/>
        </authorList>
    </citation>
    <scope>NUCLEOTIDE SEQUENCE</scope>
    <source>
        <strain evidence="18">PSN243</strain>
    </source>
</reference>
<comment type="subcellular location">
    <subcellularLocation>
        <location evidence="2">Secreted</location>
    </subcellularLocation>
</comment>
<dbReference type="GO" id="GO:0005576">
    <property type="term" value="C:extracellular region"/>
    <property type="evidence" value="ECO:0007669"/>
    <property type="project" value="UniProtKB-SubCell"/>
</dbReference>
<organism evidence="18 19">
    <name type="scientific">Podospora aff. communis PSN243</name>
    <dbReference type="NCBI Taxonomy" id="3040156"/>
    <lineage>
        <taxon>Eukaryota</taxon>
        <taxon>Fungi</taxon>
        <taxon>Dikarya</taxon>
        <taxon>Ascomycota</taxon>
        <taxon>Pezizomycotina</taxon>
        <taxon>Sordariomycetes</taxon>
        <taxon>Sordariomycetidae</taxon>
        <taxon>Sordariales</taxon>
        <taxon>Podosporaceae</taxon>
        <taxon>Podospora</taxon>
    </lineage>
</organism>
<keyword evidence="12" id="KW-0624">Polysaccharide degradation</keyword>
<protein>
    <recommendedName>
        <fullName evidence="4">chitinase</fullName>
        <ecNumber evidence="4">3.2.1.14</ecNumber>
    </recommendedName>
</protein>
<keyword evidence="19" id="KW-1185">Reference proteome</keyword>
<dbReference type="Proteomes" id="UP001321760">
    <property type="component" value="Unassembled WGS sequence"/>
</dbReference>
<dbReference type="GO" id="GO:0008061">
    <property type="term" value="F:chitin binding"/>
    <property type="evidence" value="ECO:0007669"/>
    <property type="project" value="UniProtKB-KW"/>
</dbReference>
<evidence type="ECO:0000256" key="1">
    <source>
        <dbReference type="ARBA" id="ARBA00000822"/>
    </source>
</evidence>
<feature type="domain" description="LysM" evidence="16">
    <location>
        <begin position="388"/>
        <end position="436"/>
    </location>
</feature>
<dbReference type="Pfam" id="PF01476">
    <property type="entry name" value="LysM"/>
    <property type="match status" value="1"/>
</dbReference>
<evidence type="ECO:0000256" key="5">
    <source>
        <dbReference type="ARBA" id="ARBA00022525"/>
    </source>
</evidence>
<dbReference type="CDD" id="cd00035">
    <property type="entry name" value="ChtBD1"/>
    <property type="match status" value="1"/>
</dbReference>
<evidence type="ECO:0000259" key="16">
    <source>
        <dbReference type="PROSITE" id="PS51782"/>
    </source>
</evidence>
<evidence type="ECO:0000313" key="18">
    <source>
        <dbReference type="EMBL" id="KAK4450329.1"/>
    </source>
</evidence>
<evidence type="ECO:0000256" key="10">
    <source>
        <dbReference type="ARBA" id="ARBA00023277"/>
    </source>
</evidence>
<evidence type="ECO:0000256" key="8">
    <source>
        <dbReference type="ARBA" id="ARBA00023024"/>
    </source>
</evidence>
<evidence type="ECO:0000256" key="4">
    <source>
        <dbReference type="ARBA" id="ARBA00012729"/>
    </source>
</evidence>
<dbReference type="SUPFAM" id="SSF54556">
    <property type="entry name" value="Chitinase insertion domain"/>
    <property type="match status" value="1"/>
</dbReference>
<dbReference type="Pfam" id="PF00704">
    <property type="entry name" value="Glyco_hydro_18"/>
    <property type="match status" value="1"/>
</dbReference>
<gene>
    <name evidence="18" type="ORF">QBC34DRAFT_461800</name>
</gene>
<evidence type="ECO:0000259" key="17">
    <source>
        <dbReference type="PROSITE" id="PS51910"/>
    </source>
</evidence>
<dbReference type="PANTHER" id="PTHR47700">
    <property type="entry name" value="V CHITINASE, PUTATIVE (AFU_ORTHOLOGUE AFUA_6G13720)-RELATED"/>
    <property type="match status" value="1"/>
</dbReference>
<proteinExistence type="inferred from homology"/>
<dbReference type="Gene3D" id="3.10.350.10">
    <property type="entry name" value="LysM domain"/>
    <property type="match status" value="2"/>
</dbReference>
<dbReference type="EC" id="3.2.1.14" evidence="4"/>
<keyword evidence="5" id="KW-0964">Secreted</keyword>
<feature type="signal peptide" evidence="15">
    <location>
        <begin position="1"/>
        <end position="20"/>
    </location>
</feature>
<dbReference type="InterPro" id="IPR053214">
    <property type="entry name" value="LysM12-like"/>
</dbReference>
<evidence type="ECO:0000313" key="19">
    <source>
        <dbReference type="Proteomes" id="UP001321760"/>
    </source>
</evidence>
<dbReference type="InterPro" id="IPR036779">
    <property type="entry name" value="LysM_dom_sf"/>
</dbReference>